<gene>
    <name evidence="1" type="ORF">MW7_015395</name>
</gene>
<keyword evidence="2" id="KW-1185">Reference proteome</keyword>
<accession>A0ACD3SJV2</accession>
<organism evidence="1 2">
    <name type="scientific">Imbroritus primus</name>
    <dbReference type="NCBI Taxonomy" id="3058603"/>
    <lineage>
        <taxon>Bacteria</taxon>
        <taxon>Pseudomonadati</taxon>
        <taxon>Pseudomonadota</taxon>
        <taxon>Betaproteobacteria</taxon>
        <taxon>Burkholderiales</taxon>
        <taxon>Burkholderiaceae</taxon>
        <taxon>Imbroritus</taxon>
    </lineage>
</organism>
<evidence type="ECO:0000313" key="2">
    <source>
        <dbReference type="Proteomes" id="UP000004277"/>
    </source>
</evidence>
<comment type="caution">
    <text evidence="1">The sequence shown here is derived from an EMBL/GenBank/DDBJ whole genome shotgun (WGS) entry which is preliminary data.</text>
</comment>
<sequence length="239" mass="25572">MDAPDQRHSAWTAWWAGVRALTPMMLGVLPFGLIFGVLAVNAGMPGWLAALMSVIVFGGASQMILTQLWAAGTPALLMAATVAMVNLRHALYSAAIAPALAHLPRRWKLLLAYLLTDEAFAAMARRLEDRSPARHWFFLGAGLTLWCGWQVSTILGVIIGKQVPMNWPLDFFLPLTFIAIIVPALHTRAHLAAALVSGTAAVVFATMPYKLGLMLAACLGIAAGSLLRRPSAVPAEPQA</sequence>
<evidence type="ECO:0000313" key="1">
    <source>
        <dbReference type="EMBL" id="TMS56475.1"/>
    </source>
</evidence>
<name>A0ACD3SJV2_9BURK</name>
<dbReference type="Proteomes" id="UP000004277">
    <property type="component" value="Unassembled WGS sequence"/>
</dbReference>
<reference evidence="1" key="1">
    <citation type="submission" date="2019-05" db="EMBL/GenBank/DDBJ databases">
        <title>Revised genome assembly of Burkholderiaceae (previously Ralstonia) sp. PBA.</title>
        <authorList>
            <person name="Gan H.M."/>
        </authorList>
    </citation>
    <scope>NUCLEOTIDE SEQUENCE</scope>
    <source>
        <strain evidence="1">PBA</strain>
    </source>
</reference>
<dbReference type="EMBL" id="AKCV02000026">
    <property type="protein sequence ID" value="TMS56475.1"/>
    <property type="molecule type" value="Genomic_DNA"/>
</dbReference>
<proteinExistence type="predicted"/>
<protein>
    <submittedName>
        <fullName evidence="1">AzlC family ABC transporter permease</fullName>
    </submittedName>
</protein>